<feature type="region of interest" description="Disordered" evidence="1">
    <location>
        <begin position="569"/>
        <end position="593"/>
    </location>
</feature>
<feature type="region of interest" description="Disordered" evidence="1">
    <location>
        <begin position="426"/>
        <end position="520"/>
    </location>
</feature>
<feature type="region of interest" description="Disordered" evidence="1">
    <location>
        <begin position="330"/>
        <end position="367"/>
    </location>
</feature>
<dbReference type="VEuPathDB" id="TriTrypDB:BSAL_26210"/>
<feature type="region of interest" description="Disordered" evidence="1">
    <location>
        <begin position="113"/>
        <end position="163"/>
    </location>
</feature>
<feature type="compositionally biased region" description="Basic residues" evidence="1">
    <location>
        <begin position="201"/>
        <end position="212"/>
    </location>
</feature>
<feature type="region of interest" description="Disordered" evidence="1">
    <location>
        <begin position="388"/>
        <end position="409"/>
    </location>
</feature>
<proteinExistence type="predicted"/>
<dbReference type="AlphaFoldDB" id="B6DTH2"/>
<sequence length="779" mass="83781">MMLPPPILATKSPIASRHSHDAFLQQRGGLHAVYEEYCNHLMLTQRRSGGRVAYRRFPEDDGGVGPQPVYAAMDDNKIDLSLSREYAARQEQEHSALHAARLNAQLHTLRSALTQSHHSQQHQQPRSPTVSQHRYPVDDASSGARGGSPQIAAAAAGGRTNRTNSVASATELMELFRTDQLNPDTSPSSPPPGLVRAESHHSHHVQPTHRVHVVPPLLASNSSSSTTQGGGCVLGSAGASSDGSAIPPASLRSKSTTSPLPHHLGRRRSSGTNPAGLPVRQQRRPPLKSFARQRIGQILADIVIACASISEGAQLENIEDLLSDMPVLVLSQPSNDEGGSRDSSSRGRGGGVVNGKLSPLGTSHAEDHISGTNIQHMVRTARSFFHPDRHRGHERNLSDGDDSTAPPFLNFDVVNSAEDLTMFEDEASEWGSGSREQPQHPQQHHHHRRHHHTPSGGVGNQLPHANHHSQQQGGHSNASSPNNHCGAQQQPYQQQHHYSLPPAASSHSALLSPHGNSTSHRQLMAGLSLPHQRSTSAVGAHRSLVRQVGDHPHSPNSSVLFRPALSFTSVESPRSRRPPSGSPQGLHFSLSPPPTVSYSVDETRLHTFLDSLRKIAGLVSEQRVSAGEFTEFGLRYTVPGVFSMLGSLAPTPQHNALFVPPALSAFFHDAITLPAPMEPLRHVDPFGLPPMSPSQEALDHMAGAVAGASNGQVSRMSSFRAAAASPTAESIAIVENGHQRIVTLSEFPIFLAAVKKALMDVDIATGKVYNLCEHFDRSI</sequence>
<feature type="compositionally biased region" description="Polar residues" evidence="1">
    <location>
        <begin position="468"/>
        <end position="487"/>
    </location>
</feature>
<feature type="region of interest" description="Disordered" evidence="1">
    <location>
        <begin position="179"/>
        <end position="288"/>
    </location>
</feature>
<feature type="compositionally biased region" description="Low complexity" evidence="1">
    <location>
        <begin position="235"/>
        <end position="250"/>
    </location>
</feature>
<organism evidence="2">
    <name type="scientific">Bodo saltans</name>
    <name type="common">Flagellated protozoan</name>
    <dbReference type="NCBI Taxonomy" id="75058"/>
    <lineage>
        <taxon>Eukaryota</taxon>
        <taxon>Discoba</taxon>
        <taxon>Euglenozoa</taxon>
        <taxon>Kinetoplastea</taxon>
        <taxon>Metakinetoplastina</taxon>
        <taxon>Eubodonida</taxon>
        <taxon>Bodonidae</taxon>
        <taxon>Bodo</taxon>
    </lineage>
</organism>
<dbReference type="EMBL" id="FJ168553">
    <property type="protein sequence ID" value="ACI15998.1"/>
    <property type="molecule type" value="Genomic_DNA"/>
</dbReference>
<protein>
    <submittedName>
        <fullName evidence="2">Uncharacterized protein</fullName>
    </submittedName>
</protein>
<feature type="compositionally biased region" description="Low complexity" evidence="1">
    <location>
        <begin position="115"/>
        <end position="124"/>
    </location>
</feature>
<feature type="compositionally biased region" description="Basic residues" evidence="1">
    <location>
        <begin position="442"/>
        <end position="453"/>
    </location>
</feature>
<evidence type="ECO:0000256" key="1">
    <source>
        <dbReference type="SAM" id="MobiDB-lite"/>
    </source>
</evidence>
<feature type="compositionally biased region" description="Low complexity" evidence="1">
    <location>
        <begin position="488"/>
        <end position="514"/>
    </location>
</feature>
<feature type="compositionally biased region" description="Low complexity" evidence="1">
    <location>
        <begin position="152"/>
        <end position="163"/>
    </location>
</feature>
<reference evidence="2" key="1">
    <citation type="submission" date="2008-08" db="EMBL/GenBank/DDBJ databases">
        <title>Insights into the genome sequence of a free-living kinetoplastid: Bodo saltans (Kinetoplastida: Euglenozoa).</title>
        <authorList>
            <person name="Jackson A.P."/>
            <person name="Quail M.A."/>
            <person name="Berriman M."/>
        </authorList>
    </citation>
    <scope>NUCLEOTIDE SEQUENCE</scope>
    <source>
        <strain evidence="2">Lake Konstanz</strain>
    </source>
</reference>
<evidence type="ECO:0000313" key="2">
    <source>
        <dbReference type="EMBL" id="ACI15998.1"/>
    </source>
</evidence>
<accession>B6DTH2</accession>
<name>B6DTH2_BODSA</name>